<organism evidence="1 2">
    <name type="scientific">Rhodobacter aestuarii</name>
    <dbReference type="NCBI Taxonomy" id="453582"/>
    <lineage>
        <taxon>Bacteria</taxon>
        <taxon>Pseudomonadati</taxon>
        <taxon>Pseudomonadota</taxon>
        <taxon>Alphaproteobacteria</taxon>
        <taxon>Rhodobacterales</taxon>
        <taxon>Rhodobacter group</taxon>
        <taxon>Rhodobacter</taxon>
    </lineage>
</organism>
<evidence type="ECO:0008006" key="3">
    <source>
        <dbReference type="Google" id="ProtNLM"/>
    </source>
</evidence>
<dbReference type="RefSeq" id="WP_139327804.1">
    <property type="nucleotide sequence ID" value="NZ_FTOG01000003.1"/>
</dbReference>
<gene>
    <name evidence="1" type="ORF">SAMN05421580_103228</name>
</gene>
<accession>A0A1N7L444</accession>
<protein>
    <recommendedName>
        <fullName evidence="3">Peptidoglycan binding domain-containing protein</fullName>
    </recommendedName>
</protein>
<dbReference type="STRING" id="453582.SAMN05421580_103228"/>
<dbReference type="EMBL" id="FTOG01000003">
    <property type="protein sequence ID" value="SIS68577.1"/>
    <property type="molecule type" value="Genomic_DNA"/>
</dbReference>
<dbReference type="Proteomes" id="UP000186221">
    <property type="component" value="Unassembled WGS sequence"/>
</dbReference>
<dbReference type="OrthoDB" id="7872377at2"/>
<dbReference type="AlphaFoldDB" id="A0A1N7L444"/>
<keyword evidence="2" id="KW-1185">Reference proteome</keyword>
<sequence length="154" mass="16769">MNLRMILAGPVLVGAMTTLVPVAVSQAGTDALWAGFSSLSHADRIEVQRELERADLYFAPIDGKWSAATEQALRRSVETIALASGDRIHPKVNSQTSAARYLDDLGEGAYRRLLYGGTLFEKIFFLAEDPVLAVQEALNQRAKARAQEDPTALP</sequence>
<evidence type="ECO:0000313" key="2">
    <source>
        <dbReference type="Proteomes" id="UP000186221"/>
    </source>
</evidence>
<evidence type="ECO:0000313" key="1">
    <source>
        <dbReference type="EMBL" id="SIS68577.1"/>
    </source>
</evidence>
<proteinExistence type="predicted"/>
<reference evidence="2" key="1">
    <citation type="submission" date="2017-01" db="EMBL/GenBank/DDBJ databases">
        <authorList>
            <person name="Varghese N."/>
            <person name="Submissions S."/>
        </authorList>
    </citation>
    <scope>NUCLEOTIDE SEQUENCE [LARGE SCALE GENOMIC DNA]</scope>
    <source>
        <strain evidence="2">DSM 19945</strain>
    </source>
</reference>
<name>A0A1N7L444_9RHOB</name>